<reference evidence="2 3" key="1">
    <citation type="submission" date="2019-12" db="EMBL/GenBank/DDBJ databases">
        <authorList>
            <person name="Alioto T."/>
            <person name="Alioto T."/>
            <person name="Gomez Garrido J."/>
        </authorList>
    </citation>
    <scope>NUCLEOTIDE SEQUENCE [LARGE SCALE GENOMIC DNA]</scope>
</reference>
<dbReference type="AlphaFoldDB" id="A0A8S0S0E8"/>
<gene>
    <name evidence="2" type="ORF">OLEA9_A111145</name>
</gene>
<dbReference type="Gene3D" id="3.10.350.10">
    <property type="entry name" value="LysM domain"/>
    <property type="match status" value="1"/>
</dbReference>
<dbReference type="InterPro" id="IPR018392">
    <property type="entry name" value="LysM"/>
</dbReference>
<evidence type="ECO:0000313" key="2">
    <source>
        <dbReference type="EMBL" id="CAA2984800.1"/>
    </source>
</evidence>
<dbReference type="Gramene" id="OE9A111145T1">
    <property type="protein sequence ID" value="OE9A111145C1"/>
    <property type="gene ID" value="OE9A111145"/>
</dbReference>
<keyword evidence="3" id="KW-1185">Reference proteome</keyword>
<keyword evidence="1" id="KW-1133">Transmembrane helix</keyword>
<sequence>MILYKTLPLAQRKNTQTHSNFIMASPYCTFLLVLLMISTSVTTIYAGGDGVGGDRGGTKRMLVSRGCNEIYVVREGETLHTISDKCNDLFILENNPQIQEHDDVFPGLVLKISPTKSRKLL</sequence>
<accession>A0A8S0S0E8</accession>
<evidence type="ECO:0000313" key="3">
    <source>
        <dbReference type="Proteomes" id="UP000594638"/>
    </source>
</evidence>
<evidence type="ECO:0000256" key="1">
    <source>
        <dbReference type="SAM" id="Phobius"/>
    </source>
</evidence>
<evidence type="ECO:0008006" key="4">
    <source>
        <dbReference type="Google" id="ProtNLM"/>
    </source>
</evidence>
<feature type="transmembrane region" description="Helical" evidence="1">
    <location>
        <begin position="21"/>
        <end position="46"/>
    </location>
</feature>
<dbReference type="CDD" id="cd00118">
    <property type="entry name" value="LysM"/>
    <property type="match status" value="1"/>
</dbReference>
<keyword evidence="1" id="KW-0812">Transmembrane</keyword>
<dbReference type="PANTHER" id="PTHR33648:SF15">
    <property type="entry name" value="OS04G0572800 PROTEIN"/>
    <property type="match status" value="1"/>
</dbReference>
<protein>
    <recommendedName>
        <fullName evidence="4">LysM domain-containing protein</fullName>
    </recommendedName>
</protein>
<comment type="caution">
    <text evidence="2">The sequence shown here is derived from an EMBL/GenBank/DDBJ whole genome shotgun (WGS) entry which is preliminary data.</text>
</comment>
<dbReference type="OrthoDB" id="1417267at2759"/>
<dbReference type="InterPro" id="IPR036779">
    <property type="entry name" value="LysM_dom_sf"/>
</dbReference>
<keyword evidence="1" id="KW-0472">Membrane</keyword>
<dbReference type="PANTHER" id="PTHR33648">
    <property type="entry name" value="EMBRYO SAC 1"/>
    <property type="match status" value="1"/>
</dbReference>
<dbReference type="EMBL" id="CACTIH010003777">
    <property type="protein sequence ID" value="CAA2984800.1"/>
    <property type="molecule type" value="Genomic_DNA"/>
</dbReference>
<name>A0A8S0S0E8_OLEEU</name>
<proteinExistence type="predicted"/>
<dbReference type="Proteomes" id="UP000594638">
    <property type="component" value="Unassembled WGS sequence"/>
</dbReference>
<organism evidence="2 3">
    <name type="scientific">Olea europaea subsp. europaea</name>
    <dbReference type="NCBI Taxonomy" id="158383"/>
    <lineage>
        <taxon>Eukaryota</taxon>
        <taxon>Viridiplantae</taxon>
        <taxon>Streptophyta</taxon>
        <taxon>Embryophyta</taxon>
        <taxon>Tracheophyta</taxon>
        <taxon>Spermatophyta</taxon>
        <taxon>Magnoliopsida</taxon>
        <taxon>eudicotyledons</taxon>
        <taxon>Gunneridae</taxon>
        <taxon>Pentapetalae</taxon>
        <taxon>asterids</taxon>
        <taxon>lamiids</taxon>
        <taxon>Lamiales</taxon>
        <taxon>Oleaceae</taxon>
        <taxon>Oleeae</taxon>
        <taxon>Olea</taxon>
    </lineage>
</organism>